<accession>A0C6H7</accession>
<gene>
    <name evidence="1" type="ORF">GSPATT00035523001</name>
</gene>
<organism evidence="1 2">
    <name type="scientific">Paramecium tetraurelia</name>
    <dbReference type="NCBI Taxonomy" id="5888"/>
    <lineage>
        <taxon>Eukaryota</taxon>
        <taxon>Sar</taxon>
        <taxon>Alveolata</taxon>
        <taxon>Ciliophora</taxon>
        <taxon>Intramacronucleata</taxon>
        <taxon>Oligohymenophorea</taxon>
        <taxon>Peniculida</taxon>
        <taxon>Parameciidae</taxon>
        <taxon>Paramecium</taxon>
    </lineage>
</organism>
<name>A0C6H7_PARTE</name>
<keyword evidence="2" id="KW-1185">Reference proteome</keyword>
<dbReference type="RefSeq" id="XP_001433791.1">
    <property type="nucleotide sequence ID" value="XM_001433754.1"/>
</dbReference>
<dbReference type="HOGENOM" id="CLU_2727670_0_0_1"/>
<dbReference type="AlphaFoldDB" id="A0C6H7"/>
<evidence type="ECO:0000313" key="1">
    <source>
        <dbReference type="EMBL" id="CAK66394.1"/>
    </source>
</evidence>
<dbReference type="KEGG" id="ptm:GSPATT00035523001"/>
<dbReference type="EMBL" id="CT868044">
    <property type="protein sequence ID" value="CAK66394.1"/>
    <property type="molecule type" value="Genomic_DNA"/>
</dbReference>
<evidence type="ECO:0000313" key="2">
    <source>
        <dbReference type="Proteomes" id="UP000000600"/>
    </source>
</evidence>
<dbReference type="GeneID" id="5019576"/>
<dbReference type="Proteomes" id="UP000000600">
    <property type="component" value="Unassembled WGS sequence"/>
</dbReference>
<proteinExistence type="predicted"/>
<dbReference type="InParanoid" id="A0C6H7"/>
<protein>
    <submittedName>
        <fullName evidence="1">Uncharacterized protein</fullName>
    </submittedName>
</protein>
<reference evidence="1 2" key="1">
    <citation type="journal article" date="2006" name="Nature">
        <title>Global trends of whole-genome duplications revealed by the ciliate Paramecium tetraurelia.</title>
        <authorList>
            <consortium name="Genoscope"/>
            <person name="Aury J.-M."/>
            <person name="Jaillon O."/>
            <person name="Duret L."/>
            <person name="Noel B."/>
            <person name="Jubin C."/>
            <person name="Porcel B.M."/>
            <person name="Segurens B."/>
            <person name="Daubin V."/>
            <person name="Anthouard V."/>
            <person name="Aiach N."/>
            <person name="Arnaiz O."/>
            <person name="Billaut A."/>
            <person name="Beisson J."/>
            <person name="Blanc I."/>
            <person name="Bouhouche K."/>
            <person name="Camara F."/>
            <person name="Duharcourt S."/>
            <person name="Guigo R."/>
            <person name="Gogendeau D."/>
            <person name="Katinka M."/>
            <person name="Keller A.-M."/>
            <person name="Kissmehl R."/>
            <person name="Klotz C."/>
            <person name="Koll F."/>
            <person name="Le Moue A."/>
            <person name="Lepere C."/>
            <person name="Malinsky S."/>
            <person name="Nowacki M."/>
            <person name="Nowak J.K."/>
            <person name="Plattner H."/>
            <person name="Poulain J."/>
            <person name="Ruiz F."/>
            <person name="Serrano V."/>
            <person name="Zagulski M."/>
            <person name="Dessen P."/>
            <person name="Betermier M."/>
            <person name="Weissenbach J."/>
            <person name="Scarpelli C."/>
            <person name="Schachter V."/>
            <person name="Sperling L."/>
            <person name="Meyer E."/>
            <person name="Cohen J."/>
            <person name="Wincker P."/>
        </authorList>
    </citation>
    <scope>NUCLEOTIDE SEQUENCE [LARGE SCALE GENOMIC DNA]</scope>
    <source>
        <strain evidence="1 2">Stock d4-2</strain>
    </source>
</reference>
<sequence length="72" mass="8816">MDQTNHEMLELKMVFLTCMKNSNYQEAHLIIQKFESNYHEQVLKIDPYNPQFGKYNRFQTEFKTILEKKKKN</sequence>